<dbReference type="EMBL" id="JAUEPU010000002">
    <property type="protein sequence ID" value="KAK0505390.1"/>
    <property type="molecule type" value="Genomic_DNA"/>
</dbReference>
<name>A0AA39QLZ0_9AGAR</name>
<proteinExistence type="predicted"/>
<comment type="caution">
    <text evidence="1">The sequence shown here is derived from an EMBL/GenBank/DDBJ whole genome shotgun (WGS) entry which is preliminary data.</text>
</comment>
<evidence type="ECO:0000313" key="1">
    <source>
        <dbReference type="EMBL" id="KAK0505390.1"/>
    </source>
</evidence>
<gene>
    <name evidence="1" type="ORF">EDD18DRAFT_1098755</name>
</gene>
<dbReference type="Proteomes" id="UP001175228">
    <property type="component" value="Unassembled WGS sequence"/>
</dbReference>
<reference evidence="1" key="1">
    <citation type="submission" date="2023-06" db="EMBL/GenBank/DDBJ databases">
        <authorList>
            <consortium name="Lawrence Berkeley National Laboratory"/>
            <person name="Ahrendt S."/>
            <person name="Sahu N."/>
            <person name="Indic B."/>
            <person name="Wong-Bajracharya J."/>
            <person name="Merenyi Z."/>
            <person name="Ke H.-M."/>
            <person name="Monk M."/>
            <person name="Kocsube S."/>
            <person name="Drula E."/>
            <person name="Lipzen A."/>
            <person name="Balint B."/>
            <person name="Henrissat B."/>
            <person name="Andreopoulos B."/>
            <person name="Martin F.M."/>
            <person name="Harder C.B."/>
            <person name="Rigling D."/>
            <person name="Ford K.L."/>
            <person name="Foster G.D."/>
            <person name="Pangilinan J."/>
            <person name="Papanicolaou A."/>
            <person name="Barry K."/>
            <person name="LaButti K."/>
            <person name="Viragh M."/>
            <person name="Koriabine M."/>
            <person name="Yan M."/>
            <person name="Riley R."/>
            <person name="Champramary S."/>
            <person name="Plett K.L."/>
            <person name="Tsai I.J."/>
            <person name="Slot J."/>
            <person name="Sipos G."/>
            <person name="Plett J."/>
            <person name="Nagy L.G."/>
            <person name="Grigoriev I.V."/>
        </authorList>
    </citation>
    <scope>NUCLEOTIDE SEQUENCE</scope>
    <source>
        <strain evidence="1">HWK02</strain>
    </source>
</reference>
<protein>
    <submittedName>
        <fullName evidence="1">Uncharacterized protein</fullName>
    </submittedName>
</protein>
<dbReference type="AlphaFoldDB" id="A0AA39QLZ0"/>
<keyword evidence="2" id="KW-1185">Reference proteome</keyword>
<sequence>MLIGASSMGSTVQRLAEYDRLQYEASHPCSLVSTLNTGRLDEQRCVRMVGAGWNGLRECAGAGAGLREGSDKRRPSCTTTPALSNICCPPSTTPLADAQIPHEDERFVRCRARAVSDGELVGEGGWTSVLNLIDAHSDTRQSQGNGSQHRGRGDGMDVGVCAEWGGCPIFRREAEWRRSCWRALRVDGKGGAFLLLEQGGKMEGIDDGRLVLEDVDFGGETSGEA</sequence>
<organism evidence="1 2">
    <name type="scientific">Armillaria luteobubalina</name>
    <dbReference type="NCBI Taxonomy" id="153913"/>
    <lineage>
        <taxon>Eukaryota</taxon>
        <taxon>Fungi</taxon>
        <taxon>Dikarya</taxon>
        <taxon>Basidiomycota</taxon>
        <taxon>Agaricomycotina</taxon>
        <taxon>Agaricomycetes</taxon>
        <taxon>Agaricomycetidae</taxon>
        <taxon>Agaricales</taxon>
        <taxon>Marasmiineae</taxon>
        <taxon>Physalacriaceae</taxon>
        <taxon>Armillaria</taxon>
    </lineage>
</organism>
<evidence type="ECO:0000313" key="2">
    <source>
        <dbReference type="Proteomes" id="UP001175228"/>
    </source>
</evidence>
<accession>A0AA39QLZ0</accession>